<keyword evidence="3" id="KW-1185">Reference proteome</keyword>
<proteinExistence type="predicted"/>
<dbReference type="EnsemblMetazoa" id="SCAU000698-RA">
    <property type="protein sequence ID" value="SCAU000698-PA"/>
    <property type="gene ID" value="SCAU000698"/>
</dbReference>
<accession>A0A1I8NNS6</accession>
<dbReference type="AlphaFoldDB" id="A0A1I8NNS6"/>
<name>A0A1I8NNS6_STOCA</name>
<dbReference type="Proteomes" id="UP000095300">
    <property type="component" value="Unassembled WGS sequence"/>
</dbReference>
<sequence length="241" mass="27117">MEASSRSSGNNGYGNRNIKQRKREKVVEYVAKTFENSDTDEVDEINAACQLIDKRICSKIVSATSIQSLGETIRSTLLEIHETCERNRERRHKELLLVLSKFIDSDTIHEEDGGKQIVNNHASGHKEKPFGISRSSLQSGLRIGTVPDLFIADDCSSSAFLRLQQQRKSVDNASNNVALLQTKCLQIQTEANESIKNSHTGLEGCSNKGGVKLTRTQMLEIQRKKMEDRERRSRSCLQTHN</sequence>
<dbReference type="VEuPathDB" id="VectorBase:SCAU000698"/>
<organism evidence="2 3">
    <name type="scientific">Stomoxys calcitrans</name>
    <name type="common">Stable fly</name>
    <name type="synonym">Conops calcitrans</name>
    <dbReference type="NCBI Taxonomy" id="35570"/>
    <lineage>
        <taxon>Eukaryota</taxon>
        <taxon>Metazoa</taxon>
        <taxon>Ecdysozoa</taxon>
        <taxon>Arthropoda</taxon>
        <taxon>Hexapoda</taxon>
        <taxon>Insecta</taxon>
        <taxon>Pterygota</taxon>
        <taxon>Neoptera</taxon>
        <taxon>Endopterygota</taxon>
        <taxon>Diptera</taxon>
        <taxon>Brachycera</taxon>
        <taxon>Muscomorpha</taxon>
        <taxon>Muscoidea</taxon>
        <taxon>Muscidae</taxon>
        <taxon>Stomoxys</taxon>
    </lineage>
</organism>
<gene>
    <name evidence="2" type="primary">106087373</name>
</gene>
<evidence type="ECO:0000313" key="2">
    <source>
        <dbReference type="EnsemblMetazoa" id="SCAU000698-PA"/>
    </source>
</evidence>
<feature type="region of interest" description="Disordered" evidence="1">
    <location>
        <begin position="1"/>
        <end position="21"/>
    </location>
</feature>
<protein>
    <submittedName>
        <fullName evidence="2">Uncharacterized protein</fullName>
    </submittedName>
</protein>
<evidence type="ECO:0000256" key="1">
    <source>
        <dbReference type="SAM" id="MobiDB-lite"/>
    </source>
</evidence>
<feature type="compositionally biased region" description="Low complexity" evidence="1">
    <location>
        <begin position="1"/>
        <end position="17"/>
    </location>
</feature>
<reference evidence="2" key="1">
    <citation type="submission" date="2020-05" db="UniProtKB">
        <authorList>
            <consortium name="EnsemblMetazoa"/>
        </authorList>
    </citation>
    <scope>IDENTIFICATION</scope>
    <source>
        <strain evidence="2">USDA</strain>
    </source>
</reference>
<evidence type="ECO:0000313" key="3">
    <source>
        <dbReference type="Proteomes" id="UP000095300"/>
    </source>
</evidence>